<accession>A0A1S8DDV5</accession>
<keyword evidence="3" id="KW-1185">Reference proteome</keyword>
<dbReference type="Gene3D" id="3.30.110.170">
    <property type="entry name" value="Protein of unknown function (DUF541), domain 1"/>
    <property type="match status" value="1"/>
</dbReference>
<evidence type="ECO:0000313" key="2">
    <source>
        <dbReference type="EMBL" id="ONM43563.1"/>
    </source>
</evidence>
<evidence type="ECO:0000256" key="1">
    <source>
        <dbReference type="SAM" id="SignalP"/>
    </source>
</evidence>
<keyword evidence="1" id="KW-0732">Signal</keyword>
<dbReference type="InterPro" id="IPR007497">
    <property type="entry name" value="SIMPL/DUF541"/>
</dbReference>
<dbReference type="Gene3D" id="3.30.70.2970">
    <property type="entry name" value="Protein of unknown function (DUF541), domain 2"/>
    <property type="match status" value="1"/>
</dbReference>
<dbReference type="InterPro" id="IPR052022">
    <property type="entry name" value="26kDa_periplasmic_antigen"/>
</dbReference>
<dbReference type="Proteomes" id="UP000242847">
    <property type="component" value="Unassembled WGS sequence"/>
</dbReference>
<sequence>MRTLFLPLTGLLLSGSLLASAAQADEPRYNQISLQTQVEQAVNHDTMQVTFYAEDQDRDPAKLAAAITQRLNAGLETARQSQNIRVSSGSRSSHPVYDEKGENIIAWRERGELNIEGSDFAAISALTGELLGDLSLGSMQFSLSADSRRETEDQLIAKAIEAFKARADIATRSLGGSDYKIVNLNLNTQYMQPVRYRAEKLMMASDAAGGAPQVEGGQSDVSVSANGVIEVRD</sequence>
<dbReference type="PANTHER" id="PTHR34387">
    <property type="entry name" value="SLR1258 PROTEIN"/>
    <property type="match status" value="1"/>
</dbReference>
<dbReference type="GO" id="GO:0006974">
    <property type="term" value="P:DNA damage response"/>
    <property type="evidence" value="ECO:0007669"/>
    <property type="project" value="TreeGrafter"/>
</dbReference>
<dbReference type="OrthoDB" id="7062395at2"/>
<dbReference type="STRING" id="254161.SAMN05216256_10553"/>
<feature type="signal peptide" evidence="1">
    <location>
        <begin position="1"/>
        <end position="21"/>
    </location>
</feature>
<comment type="caution">
    <text evidence="2">The sequence shown here is derived from an EMBL/GenBank/DDBJ whole genome shotgun (WGS) entry which is preliminary data.</text>
</comment>
<dbReference type="Pfam" id="PF04402">
    <property type="entry name" value="SIMPL"/>
    <property type="match status" value="1"/>
</dbReference>
<reference evidence="2 3" key="1">
    <citation type="submission" date="2017-01" db="EMBL/GenBank/DDBJ databases">
        <title>Draft genome sequence of Pseudomonas pachastrellae type strain CCUG 46540T from a deep sea.</title>
        <authorList>
            <person name="Gomila M."/>
            <person name="Mulet M."/>
            <person name="Lalucat J."/>
            <person name="Garcia-Valdes E."/>
        </authorList>
    </citation>
    <scope>NUCLEOTIDE SEQUENCE [LARGE SCALE GENOMIC DNA]</scope>
    <source>
        <strain evidence="2 3">CCUG 46540</strain>
    </source>
</reference>
<evidence type="ECO:0008006" key="4">
    <source>
        <dbReference type="Google" id="ProtNLM"/>
    </source>
</evidence>
<proteinExistence type="predicted"/>
<dbReference type="RefSeq" id="WP_083727906.1">
    <property type="nucleotide sequence ID" value="NZ_FOUD01000005.1"/>
</dbReference>
<protein>
    <recommendedName>
        <fullName evidence="4">SIMPL domain-containing protein</fullName>
    </recommendedName>
</protein>
<name>A0A1S8DDV5_9GAMM</name>
<evidence type="ECO:0000313" key="3">
    <source>
        <dbReference type="Proteomes" id="UP000242847"/>
    </source>
</evidence>
<gene>
    <name evidence="2" type="ORF">BXT89_11970</name>
</gene>
<dbReference type="EMBL" id="MUBC01000025">
    <property type="protein sequence ID" value="ONM43563.1"/>
    <property type="molecule type" value="Genomic_DNA"/>
</dbReference>
<dbReference type="AlphaFoldDB" id="A0A1S8DDV5"/>
<feature type="chain" id="PRO_5010542522" description="SIMPL domain-containing protein" evidence="1">
    <location>
        <begin position="22"/>
        <end position="233"/>
    </location>
</feature>
<dbReference type="PANTHER" id="PTHR34387:SF1">
    <property type="entry name" value="PERIPLASMIC IMMUNOGENIC PROTEIN"/>
    <property type="match status" value="1"/>
</dbReference>
<organism evidence="2 3">
    <name type="scientific">Halopseudomonas pachastrellae</name>
    <dbReference type="NCBI Taxonomy" id="254161"/>
    <lineage>
        <taxon>Bacteria</taxon>
        <taxon>Pseudomonadati</taxon>
        <taxon>Pseudomonadota</taxon>
        <taxon>Gammaproteobacteria</taxon>
        <taxon>Pseudomonadales</taxon>
        <taxon>Pseudomonadaceae</taxon>
        <taxon>Halopseudomonas</taxon>
    </lineage>
</organism>